<organism evidence="1 2">
    <name type="scientific">Paramecium octaurelia</name>
    <dbReference type="NCBI Taxonomy" id="43137"/>
    <lineage>
        <taxon>Eukaryota</taxon>
        <taxon>Sar</taxon>
        <taxon>Alveolata</taxon>
        <taxon>Ciliophora</taxon>
        <taxon>Intramacronucleata</taxon>
        <taxon>Oligohymenophorea</taxon>
        <taxon>Peniculida</taxon>
        <taxon>Parameciidae</taxon>
        <taxon>Paramecium</taxon>
    </lineage>
</organism>
<sequence>MSKIKEKESENDDAFGLYLKSQELKILIELKNQFQKIIKL</sequence>
<accession>A0A8S1YMQ5</accession>
<evidence type="ECO:0000313" key="2">
    <source>
        <dbReference type="Proteomes" id="UP000683925"/>
    </source>
</evidence>
<evidence type="ECO:0000313" key="1">
    <source>
        <dbReference type="EMBL" id="CAD8214741.1"/>
    </source>
</evidence>
<protein>
    <submittedName>
        <fullName evidence="1">Uncharacterized protein</fullName>
    </submittedName>
</protein>
<gene>
    <name evidence="1" type="ORF">POCTA_138.1.T1880010</name>
</gene>
<dbReference type="EMBL" id="CAJJDP010000192">
    <property type="protein sequence ID" value="CAD8214741.1"/>
    <property type="molecule type" value="Genomic_DNA"/>
</dbReference>
<comment type="caution">
    <text evidence="1">The sequence shown here is derived from an EMBL/GenBank/DDBJ whole genome shotgun (WGS) entry which is preliminary data.</text>
</comment>
<name>A0A8S1YMQ5_PAROT</name>
<dbReference type="AlphaFoldDB" id="A0A8S1YMQ5"/>
<keyword evidence="2" id="KW-1185">Reference proteome</keyword>
<reference evidence="1" key="1">
    <citation type="submission" date="2021-01" db="EMBL/GenBank/DDBJ databases">
        <authorList>
            <consortium name="Genoscope - CEA"/>
            <person name="William W."/>
        </authorList>
    </citation>
    <scope>NUCLEOTIDE SEQUENCE</scope>
</reference>
<dbReference type="Proteomes" id="UP000683925">
    <property type="component" value="Unassembled WGS sequence"/>
</dbReference>
<proteinExistence type="predicted"/>